<comment type="subcellular location">
    <subcellularLocation>
        <location evidence="1">Cell membrane</location>
        <topology evidence="1">Multi-pass membrane protein</topology>
    </subcellularLocation>
</comment>
<dbReference type="GO" id="GO:0005886">
    <property type="term" value="C:plasma membrane"/>
    <property type="evidence" value="ECO:0007669"/>
    <property type="project" value="UniProtKB-SubCell"/>
</dbReference>
<evidence type="ECO:0000256" key="6">
    <source>
        <dbReference type="ARBA" id="ARBA00023136"/>
    </source>
</evidence>
<proteinExistence type="inferred from homology"/>
<accession>A0A6A7KD47</accession>
<keyword evidence="5 7" id="KW-1133">Transmembrane helix</keyword>
<dbReference type="AlphaFoldDB" id="A0A6A7KD47"/>
<dbReference type="Proteomes" id="UP000440004">
    <property type="component" value="Unassembled WGS sequence"/>
</dbReference>
<keyword evidence="3" id="KW-1003">Cell membrane</keyword>
<evidence type="ECO:0000256" key="4">
    <source>
        <dbReference type="ARBA" id="ARBA00022692"/>
    </source>
</evidence>
<feature type="transmembrane region" description="Helical" evidence="7">
    <location>
        <begin position="57"/>
        <end position="78"/>
    </location>
</feature>
<dbReference type="RefSeq" id="WP_152806848.1">
    <property type="nucleotide sequence ID" value="NZ_WHNX01000053.1"/>
</dbReference>
<evidence type="ECO:0000256" key="5">
    <source>
        <dbReference type="ARBA" id="ARBA00022989"/>
    </source>
</evidence>
<reference evidence="9 10" key="1">
    <citation type="submission" date="2019-10" db="EMBL/GenBank/DDBJ databases">
        <title>Alkalibaculum tamaniensis sp.nov., a new alkaliphilic acetogen, isolated on methoxylated aromatics from a mud volcano.</title>
        <authorList>
            <person name="Khomyakova M.A."/>
            <person name="Merkel A.Y."/>
            <person name="Bonch-Osmolovskaya E.A."/>
            <person name="Slobodkin A.I."/>
        </authorList>
    </citation>
    <scope>NUCLEOTIDE SEQUENCE [LARGE SCALE GENOMIC DNA]</scope>
    <source>
        <strain evidence="9 10">M08DMB</strain>
    </source>
</reference>
<evidence type="ECO:0000259" key="8">
    <source>
        <dbReference type="Pfam" id="PF04239"/>
    </source>
</evidence>
<organism evidence="9 10">
    <name type="scientific">Alkalibaculum sporogenes</name>
    <dbReference type="NCBI Taxonomy" id="2655001"/>
    <lineage>
        <taxon>Bacteria</taxon>
        <taxon>Bacillati</taxon>
        <taxon>Bacillota</taxon>
        <taxon>Clostridia</taxon>
        <taxon>Eubacteriales</taxon>
        <taxon>Eubacteriaceae</taxon>
        <taxon>Alkalibaculum</taxon>
    </lineage>
</organism>
<evidence type="ECO:0000313" key="10">
    <source>
        <dbReference type="Proteomes" id="UP000440004"/>
    </source>
</evidence>
<dbReference type="Gene3D" id="3.30.240.20">
    <property type="entry name" value="bsu07140 like domains"/>
    <property type="match status" value="2"/>
</dbReference>
<dbReference type="PANTHER" id="PTHR34582:SF6">
    <property type="entry name" value="UPF0702 TRANSMEMBRANE PROTEIN YCAP"/>
    <property type="match status" value="1"/>
</dbReference>
<evidence type="ECO:0000256" key="7">
    <source>
        <dbReference type="SAM" id="Phobius"/>
    </source>
</evidence>
<feature type="transmembrane region" description="Helical" evidence="7">
    <location>
        <begin position="6"/>
        <end position="23"/>
    </location>
</feature>
<keyword evidence="4 7" id="KW-0812">Transmembrane</keyword>
<protein>
    <submittedName>
        <fullName evidence="9">DUF421 domain-containing protein</fullName>
    </submittedName>
</protein>
<dbReference type="InterPro" id="IPR007353">
    <property type="entry name" value="DUF421"/>
</dbReference>
<evidence type="ECO:0000313" key="9">
    <source>
        <dbReference type="EMBL" id="MPW27275.1"/>
    </source>
</evidence>
<evidence type="ECO:0000256" key="2">
    <source>
        <dbReference type="ARBA" id="ARBA00006448"/>
    </source>
</evidence>
<gene>
    <name evidence="9" type="ORF">GC105_16025</name>
</gene>
<sequence>MLIVLLRTVILYLAVFFMIRIMGKRQVGEMQPNELVIAIMAAEIASTPLESVDIPLFYGLIPLFVMFFIEALMTFLILKNHVSRRILTGKPSLIMKDGVLQEGEMKRLRITISDLFEQARSHGYPKLHELKYIVFETNGDMSMIPNEDISYPVTLIADGKRLYKNFKDWNISESWLNEELHRNGISSDKELFLAYVDEQKLYFHRKGH</sequence>
<name>A0A6A7KD47_9FIRM</name>
<dbReference type="PANTHER" id="PTHR34582">
    <property type="entry name" value="UPF0702 TRANSMEMBRANE PROTEIN YCAP"/>
    <property type="match status" value="1"/>
</dbReference>
<comment type="caution">
    <text evidence="9">The sequence shown here is derived from an EMBL/GenBank/DDBJ whole genome shotgun (WGS) entry which is preliminary data.</text>
</comment>
<comment type="similarity">
    <text evidence="2">Belongs to the UPF0702 family.</text>
</comment>
<keyword evidence="10" id="KW-1185">Reference proteome</keyword>
<evidence type="ECO:0000256" key="3">
    <source>
        <dbReference type="ARBA" id="ARBA00022475"/>
    </source>
</evidence>
<keyword evidence="6 7" id="KW-0472">Membrane</keyword>
<dbReference type="Pfam" id="PF04239">
    <property type="entry name" value="DUF421"/>
    <property type="match status" value="1"/>
</dbReference>
<dbReference type="EMBL" id="WHNX01000053">
    <property type="protein sequence ID" value="MPW27275.1"/>
    <property type="molecule type" value="Genomic_DNA"/>
</dbReference>
<feature type="domain" description="YetF C-terminal" evidence="8">
    <location>
        <begin position="79"/>
        <end position="196"/>
    </location>
</feature>
<dbReference type="InterPro" id="IPR023090">
    <property type="entry name" value="UPF0702_alpha/beta_dom_sf"/>
</dbReference>
<evidence type="ECO:0000256" key="1">
    <source>
        <dbReference type="ARBA" id="ARBA00004651"/>
    </source>
</evidence>